<feature type="transmembrane region" description="Helical" evidence="10">
    <location>
        <begin position="6"/>
        <end position="28"/>
    </location>
</feature>
<feature type="transmembrane region" description="Helical" evidence="10">
    <location>
        <begin position="161"/>
        <end position="182"/>
    </location>
</feature>
<keyword evidence="4 10" id="KW-0812">Transmembrane</keyword>
<evidence type="ECO:0000256" key="5">
    <source>
        <dbReference type="ARBA" id="ARBA00022989"/>
    </source>
</evidence>
<evidence type="ECO:0000256" key="9">
    <source>
        <dbReference type="ARBA" id="ARBA00023264"/>
    </source>
</evidence>
<keyword evidence="8 10" id="KW-0594">Phospholipid biosynthesis</keyword>
<evidence type="ECO:0000256" key="3">
    <source>
        <dbReference type="ARBA" id="ARBA00022679"/>
    </source>
</evidence>
<dbReference type="SMART" id="SM01207">
    <property type="entry name" value="G3P_acyltransf"/>
    <property type="match status" value="1"/>
</dbReference>
<comment type="subunit">
    <text evidence="10">Probably interacts with PlsX.</text>
</comment>
<accession>A0ABM8JP79</accession>
<evidence type="ECO:0000256" key="8">
    <source>
        <dbReference type="ARBA" id="ARBA00023209"/>
    </source>
</evidence>
<evidence type="ECO:0000256" key="1">
    <source>
        <dbReference type="ARBA" id="ARBA00022475"/>
    </source>
</evidence>
<comment type="pathway">
    <text evidence="10">Lipid metabolism; phospholipid metabolism.</text>
</comment>
<evidence type="ECO:0000313" key="11">
    <source>
        <dbReference type="EMBL" id="BET38928.1"/>
    </source>
</evidence>
<proteinExistence type="inferred from homology"/>
<keyword evidence="7 10" id="KW-0472">Membrane</keyword>
<organism evidence="11 12">
    <name type="scientific">Spiroplasma ixodetis</name>
    <dbReference type="NCBI Taxonomy" id="2141"/>
    <lineage>
        <taxon>Bacteria</taxon>
        <taxon>Bacillati</taxon>
        <taxon>Mycoplasmatota</taxon>
        <taxon>Mollicutes</taxon>
        <taxon>Entomoplasmatales</taxon>
        <taxon>Spiroplasmataceae</taxon>
        <taxon>Spiroplasma</taxon>
    </lineage>
</organism>
<dbReference type="InterPro" id="IPR003811">
    <property type="entry name" value="G3P_acylTferase_PlsY"/>
</dbReference>
<reference evidence="12" key="1">
    <citation type="journal article" date="2024" name="FEMS Microbiol. Lett.">
        <title>Genomic insights into Spiroplasma endosymbionts that induce male-killing and protective phenotypes in the pea aphid.</title>
        <authorList>
            <person name="Arai H."/>
            <person name="Legeai F."/>
            <person name="Kageyama D."/>
            <person name="Sugio A."/>
            <person name="Simon J.C."/>
        </authorList>
    </citation>
    <scope>NUCLEOTIDE SEQUENCE [LARGE SCALE GENOMIC DNA]</scope>
    <source>
        <strain evidence="12">sAp269</strain>
    </source>
</reference>
<gene>
    <name evidence="10 11" type="primary">plsY</name>
    <name evidence="11" type="ORF">SAP269_15170</name>
</gene>
<keyword evidence="2 10" id="KW-0444">Lipid biosynthesis</keyword>
<sequence>MEHINLLGTFIFIIIGYLIGSISPSIIISKIKFKTDVRDYYSKNAGATNSTRVMGGKWGAIILIIDGFKPAIPILIAYGLTFVNITNPNYEAMFKQAYIYPTGLAAIIGHCWPLFYGFRGGKGAASSLGVLLMINPIYCVITIASWWFILYLSRMSSLSSMLMMILAFILSWIPNMPLHAFLSQQDTQYYIVNITMALIWILIIIRHWDNCKRILNHTERKVTIFDKKNKKSSLYTKWIKIFF</sequence>
<comment type="catalytic activity">
    <reaction evidence="10">
        <text>an acyl phosphate + sn-glycerol 3-phosphate = a 1-acyl-sn-glycero-3-phosphate + phosphate</text>
        <dbReference type="Rhea" id="RHEA:34075"/>
        <dbReference type="ChEBI" id="CHEBI:43474"/>
        <dbReference type="ChEBI" id="CHEBI:57597"/>
        <dbReference type="ChEBI" id="CHEBI:57970"/>
        <dbReference type="ChEBI" id="CHEBI:59918"/>
        <dbReference type="EC" id="2.3.1.275"/>
    </reaction>
</comment>
<comment type="subcellular location">
    <subcellularLocation>
        <location evidence="10">Cell membrane</location>
        <topology evidence="10">Multi-pass membrane protein</topology>
    </subcellularLocation>
</comment>
<evidence type="ECO:0000256" key="2">
    <source>
        <dbReference type="ARBA" id="ARBA00022516"/>
    </source>
</evidence>
<dbReference type="HAMAP" id="MF_01043">
    <property type="entry name" value="PlsY"/>
    <property type="match status" value="1"/>
</dbReference>
<dbReference type="Pfam" id="PF02660">
    <property type="entry name" value="G3P_acyltransf"/>
    <property type="match status" value="1"/>
</dbReference>
<keyword evidence="5 10" id="KW-1133">Transmembrane helix</keyword>
<comment type="function">
    <text evidence="10">Catalyzes the transfer of an acyl group from acyl-phosphate (acyl-PO(4)) to glycerol-3-phosphate (G3P) to form lysophosphatidic acid (LPA). This enzyme utilizes acyl-phosphate as fatty acyl donor, but not acyl-CoA or acyl-ACP.</text>
</comment>
<evidence type="ECO:0000256" key="4">
    <source>
        <dbReference type="ARBA" id="ARBA00022692"/>
    </source>
</evidence>
<evidence type="ECO:0000256" key="7">
    <source>
        <dbReference type="ARBA" id="ARBA00023136"/>
    </source>
</evidence>
<dbReference type="EMBL" id="AP028955">
    <property type="protein sequence ID" value="BET38928.1"/>
    <property type="molecule type" value="Genomic_DNA"/>
</dbReference>
<feature type="transmembrane region" description="Helical" evidence="10">
    <location>
        <begin position="98"/>
        <end position="118"/>
    </location>
</feature>
<keyword evidence="1 10" id="KW-1003">Cell membrane</keyword>
<dbReference type="EC" id="2.3.1.275" evidence="10"/>
<keyword evidence="12" id="KW-1185">Reference proteome</keyword>
<dbReference type="PANTHER" id="PTHR30309:SF0">
    <property type="entry name" value="GLYCEROL-3-PHOSPHATE ACYLTRANSFERASE-RELATED"/>
    <property type="match status" value="1"/>
</dbReference>
<protein>
    <recommendedName>
        <fullName evidence="10">Glycerol-3-phosphate acyltransferase</fullName>
    </recommendedName>
    <alternativeName>
        <fullName evidence="10">Acyl-PO4 G3P acyltransferase</fullName>
    </alternativeName>
    <alternativeName>
        <fullName evidence="10">Acyl-phosphate--glycerol-3-phosphate acyltransferase</fullName>
    </alternativeName>
    <alternativeName>
        <fullName evidence="10">G3P acyltransferase</fullName>
        <shortName evidence="10">GPAT</shortName>
        <ecNumber evidence="10">2.3.1.275</ecNumber>
    </alternativeName>
    <alternativeName>
        <fullName evidence="10">Lysophosphatidic acid synthase</fullName>
        <shortName evidence="10">LPA synthase</shortName>
    </alternativeName>
</protein>
<evidence type="ECO:0000256" key="6">
    <source>
        <dbReference type="ARBA" id="ARBA00023098"/>
    </source>
</evidence>
<dbReference type="RefSeq" id="WP_353305838.1">
    <property type="nucleotide sequence ID" value="NZ_AP028955.1"/>
</dbReference>
<dbReference type="NCBIfam" id="TIGR00023">
    <property type="entry name" value="glycerol-3-phosphate 1-O-acyltransferase PlsY"/>
    <property type="match status" value="1"/>
</dbReference>
<evidence type="ECO:0000256" key="10">
    <source>
        <dbReference type="HAMAP-Rule" id="MF_01043"/>
    </source>
</evidence>
<comment type="similarity">
    <text evidence="10">Belongs to the PlsY family.</text>
</comment>
<feature type="transmembrane region" description="Helical" evidence="10">
    <location>
        <begin position="189"/>
        <end position="208"/>
    </location>
</feature>
<dbReference type="PANTHER" id="PTHR30309">
    <property type="entry name" value="INNER MEMBRANE PROTEIN YGIH"/>
    <property type="match status" value="1"/>
</dbReference>
<dbReference type="Proteomes" id="UP001473424">
    <property type="component" value="Chromosome"/>
</dbReference>
<name>A0ABM8JP79_9MOLU</name>
<feature type="transmembrane region" description="Helical" evidence="10">
    <location>
        <begin position="130"/>
        <end position="149"/>
    </location>
</feature>
<keyword evidence="9 10" id="KW-1208">Phospholipid metabolism</keyword>
<feature type="transmembrane region" description="Helical" evidence="10">
    <location>
        <begin position="58"/>
        <end position="78"/>
    </location>
</feature>
<keyword evidence="6 10" id="KW-0443">Lipid metabolism</keyword>
<evidence type="ECO:0000313" key="12">
    <source>
        <dbReference type="Proteomes" id="UP001473424"/>
    </source>
</evidence>
<keyword evidence="3 10" id="KW-0808">Transferase</keyword>